<keyword evidence="1" id="KW-0472">Membrane</keyword>
<keyword evidence="1" id="KW-0812">Transmembrane</keyword>
<dbReference type="CDD" id="cd00118">
    <property type="entry name" value="LysM"/>
    <property type="match status" value="1"/>
</dbReference>
<keyword evidence="4" id="KW-1185">Reference proteome</keyword>
<protein>
    <recommendedName>
        <fullName evidence="2">LysM domain-containing protein</fullName>
    </recommendedName>
</protein>
<dbReference type="EMBL" id="KB469296">
    <property type="protein sequence ID" value="EPQ60011.1"/>
    <property type="molecule type" value="Genomic_DNA"/>
</dbReference>
<proteinExistence type="predicted"/>
<sequence>MGRWSQYDEDDYRLPDGMKRVGYDSDTQKYYYRDHDGALWEGAEGTEYGELTKVEDAPAIVAEAGNDDVEAGGSRADGYRPLATDVNQPPRHIATSAYRNLLPFFLLICVVLLLLLRVLRSGSAPPPVPPDASFCPGDSSPYRVKKGDTCWQICQTWGCNVEKLEQTNPRMRCDSLAVDEVVCLPSKEARRRLV</sequence>
<dbReference type="InterPro" id="IPR036779">
    <property type="entry name" value="LysM_dom_sf"/>
</dbReference>
<dbReference type="InterPro" id="IPR018392">
    <property type="entry name" value="LysM"/>
</dbReference>
<dbReference type="PROSITE" id="PS51782">
    <property type="entry name" value="LYSM"/>
    <property type="match status" value="1"/>
</dbReference>
<feature type="domain" description="LysM" evidence="2">
    <location>
        <begin position="140"/>
        <end position="184"/>
    </location>
</feature>
<evidence type="ECO:0000313" key="3">
    <source>
        <dbReference type="EMBL" id="EPQ60011.1"/>
    </source>
</evidence>
<evidence type="ECO:0000313" key="4">
    <source>
        <dbReference type="Proteomes" id="UP000030669"/>
    </source>
</evidence>
<dbReference type="SUPFAM" id="SSF54106">
    <property type="entry name" value="LysM domain"/>
    <property type="match status" value="1"/>
</dbReference>
<dbReference type="SMART" id="SM00257">
    <property type="entry name" value="LysM"/>
    <property type="match status" value="1"/>
</dbReference>
<dbReference type="GeneID" id="19299619"/>
<name>S7QJX5_GLOTA</name>
<dbReference type="Proteomes" id="UP000030669">
    <property type="component" value="Unassembled WGS sequence"/>
</dbReference>
<keyword evidence="1" id="KW-1133">Transmembrane helix</keyword>
<evidence type="ECO:0000256" key="1">
    <source>
        <dbReference type="SAM" id="Phobius"/>
    </source>
</evidence>
<evidence type="ECO:0000259" key="2">
    <source>
        <dbReference type="PROSITE" id="PS51782"/>
    </source>
</evidence>
<dbReference type="KEGG" id="gtr:GLOTRDRAFT_112810"/>
<dbReference type="RefSeq" id="XP_007860509.1">
    <property type="nucleotide sequence ID" value="XM_007862318.1"/>
</dbReference>
<feature type="transmembrane region" description="Helical" evidence="1">
    <location>
        <begin position="101"/>
        <end position="119"/>
    </location>
</feature>
<gene>
    <name evidence="3" type="ORF">GLOTRDRAFT_112810</name>
</gene>
<dbReference type="OrthoDB" id="2107166at2759"/>
<dbReference type="OMA" id="MSWFTEM"/>
<dbReference type="Gene3D" id="3.10.350.10">
    <property type="entry name" value="LysM domain"/>
    <property type="match status" value="1"/>
</dbReference>
<organism evidence="3 4">
    <name type="scientific">Gloeophyllum trabeum (strain ATCC 11539 / FP-39264 / Madison 617)</name>
    <name type="common">Brown rot fungus</name>
    <dbReference type="NCBI Taxonomy" id="670483"/>
    <lineage>
        <taxon>Eukaryota</taxon>
        <taxon>Fungi</taxon>
        <taxon>Dikarya</taxon>
        <taxon>Basidiomycota</taxon>
        <taxon>Agaricomycotina</taxon>
        <taxon>Agaricomycetes</taxon>
        <taxon>Gloeophyllales</taxon>
        <taxon>Gloeophyllaceae</taxon>
        <taxon>Gloeophyllum</taxon>
    </lineage>
</organism>
<dbReference type="AlphaFoldDB" id="S7QJX5"/>
<accession>S7QJX5</accession>
<dbReference type="eggNOG" id="ENOG502S3JP">
    <property type="taxonomic scope" value="Eukaryota"/>
</dbReference>
<dbReference type="Pfam" id="PF01476">
    <property type="entry name" value="LysM"/>
    <property type="match status" value="1"/>
</dbReference>
<reference evidence="3 4" key="1">
    <citation type="journal article" date="2012" name="Science">
        <title>The Paleozoic origin of enzymatic lignin decomposition reconstructed from 31 fungal genomes.</title>
        <authorList>
            <person name="Floudas D."/>
            <person name="Binder M."/>
            <person name="Riley R."/>
            <person name="Barry K."/>
            <person name="Blanchette R.A."/>
            <person name="Henrissat B."/>
            <person name="Martinez A.T."/>
            <person name="Otillar R."/>
            <person name="Spatafora J.W."/>
            <person name="Yadav J.S."/>
            <person name="Aerts A."/>
            <person name="Benoit I."/>
            <person name="Boyd A."/>
            <person name="Carlson A."/>
            <person name="Copeland A."/>
            <person name="Coutinho P.M."/>
            <person name="de Vries R.P."/>
            <person name="Ferreira P."/>
            <person name="Findley K."/>
            <person name="Foster B."/>
            <person name="Gaskell J."/>
            <person name="Glotzer D."/>
            <person name="Gorecki P."/>
            <person name="Heitman J."/>
            <person name="Hesse C."/>
            <person name="Hori C."/>
            <person name="Igarashi K."/>
            <person name="Jurgens J.A."/>
            <person name="Kallen N."/>
            <person name="Kersten P."/>
            <person name="Kohler A."/>
            <person name="Kuees U."/>
            <person name="Kumar T.K.A."/>
            <person name="Kuo A."/>
            <person name="LaButti K."/>
            <person name="Larrondo L.F."/>
            <person name="Lindquist E."/>
            <person name="Ling A."/>
            <person name="Lombard V."/>
            <person name="Lucas S."/>
            <person name="Lundell T."/>
            <person name="Martin R."/>
            <person name="McLaughlin D.J."/>
            <person name="Morgenstern I."/>
            <person name="Morin E."/>
            <person name="Murat C."/>
            <person name="Nagy L.G."/>
            <person name="Nolan M."/>
            <person name="Ohm R.A."/>
            <person name="Patyshakuliyeva A."/>
            <person name="Rokas A."/>
            <person name="Ruiz-Duenas F.J."/>
            <person name="Sabat G."/>
            <person name="Salamov A."/>
            <person name="Samejima M."/>
            <person name="Schmutz J."/>
            <person name="Slot J.C."/>
            <person name="St John F."/>
            <person name="Stenlid J."/>
            <person name="Sun H."/>
            <person name="Sun S."/>
            <person name="Syed K."/>
            <person name="Tsang A."/>
            <person name="Wiebenga A."/>
            <person name="Young D."/>
            <person name="Pisabarro A."/>
            <person name="Eastwood D.C."/>
            <person name="Martin F."/>
            <person name="Cullen D."/>
            <person name="Grigoriev I.V."/>
            <person name="Hibbett D.S."/>
        </authorList>
    </citation>
    <scope>NUCLEOTIDE SEQUENCE [LARGE SCALE GENOMIC DNA]</scope>
    <source>
        <strain evidence="3 4">ATCC 11539</strain>
    </source>
</reference>
<dbReference type="HOGENOM" id="CLU_090055_0_0_1"/>